<evidence type="ECO:0000313" key="2">
    <source>
        <dbReference type="Proteomes" id="UP000070544"/>
    </source>
</evidence>
<organism evidence="1 2">
    <name type="scientific">Gonapodya prolifera (strain JEL478)</name>
    <name type="common">Monoblepharis prolifera</name>
    <dbReference type="NCBI Taxonomy" id="1344416"/>
    <lineage>
        <taxon>Eukaryota</taxon>
        <taxon>Fungi</taxon>
        <taxon>Fungi incertae sedis</taxon>
        <taxon>Chytridiomycota</taxon>
        <taxon>Chytridiomycota incertae sedis</taxon>
        <taxon>Monoblepharidomycetes</taxon>
        <taxon>Monoblepharidales</taxon>
        <taxon>Gonapodyaceae</taxon>
        <taxon>Gonapodya</taxon>
    </lineage>
</organism>
<keyword evidence="2" id="KW-1185">Reference proteome</keyword>
<reference evidence="1 2" key="1">
    <citation type="journal article" date="2015" name="Genome Biol. Evol.">
        <title>Phylogenomic analyses indicate that early fungi evolved digesting cell walls of algal ancestors of land plants.</title>
        <authorList>
            <person name="Chang Y."/>
            <person name="Wang S."/>
            <person name="Sekimoto S."/>
            <person name="Aerts A.L."/>
            <person name="Choi C."/>
            <person name="Clum A."/>
            <person name="LaButti K.M."/>
            <person name="Lindquist E.A."/>
            <person name="Yee Ngan C."/>
            <person name="Ohm R.A."/>
            <person name="Salamov A.A."/>
            <person name="Grigoriev I.V."/>
            <person name="Spatafora J.W."/>
            <person name="Berbee M.L."/>
        </authorList>
    </citation>
    <scope>NUCLEOTIDE SEQUENCE [LARGE SCALE GENOMIC DNA]</scope>
    <source>
        <strain evidence="1 2">JEL478</strain>
    </source>
</reference>
<name>A0A139A771_GONPJ</name>
<evidence type="ECO:0000313" key="1">
    <source>
        <dbReference type="EMBL" id="KXS12631.1"/>
    </source>
</evidence>
<dbReference type="AlphaFoldDB" id="A0A139A771"/>
<sequence>MDQVGKSVVLTRGVTVLENLGPSLSSFFTPQITFESHLTQLNVPSLLECLDLLRSKAFTATDVPQDEVAARARESLTSFFDEDSIMEAVDRAEIPQGHLRESASGIDEEVVGEIETAESSDVTDLASSTTAISQYTAASVRLLLLFAHRVPTMSDAPPVVGGRARDIAVSLLAGIKRLSTRHASIVSSDDVKVVHVNAEKATSIVMEALGAVGDIVKQRAGSAAATHS</sequence>
<gene>
    <name evidence="1" type="ORF">M427DRAFT_59368</name>
</gene>
<dbReference type="EMBL" id="KQ965786">
    <property type="protein sequence ID" value="KXS12631.1"/>
    <property type="molecule type" value="Genomic_DNA"/>
</dbReference>
<dbReference type="Proteomes" id="UP000070544">
    <property type="component" value="Unassembled WGS sequence"/>
</dbReference>
<proteinExistence type="predicted"/>
<accession>A0A139A771</accession>
<protein>
    <submittedName>
        <fullName evidence="1">Uncharacterized protein</fullName>
    </submittedName>
</protein>